<feature type="transmembrane region" description="Helical" evidence="1">
    <location>
        <begin position="12"/>
        <end position="31"/>
    </location>
</feature>
<sequence>MNIELMREFFGWMTLINLGLYIWTAVMCFFCKGMIYRTHGKMFRLTPEAINAFLYGYLGVYKIFFIAFNLVPWLALVLMT</sequence>
<accession>A0A6C2TZK3</accession>
<proteinExistence type="predicted"/>
<dbReference type="InterPro" id="IPR049220">
    <property type="entry name" value="DUF6868"/>
</dbReference>
<organism evidence="3 4">
    <name type="scientific">Pontiella desulfatans</name>
    <dbReference type="NCBI Taxonomy" id="2750659"/>
    <lineage>
        <taxon>Bacteria</taxon>
        <taxon>Pseudomonadati</taxon>
        <taxon>Kiritimatiellota</taxon>
        <taxon>Kiritimatiellia</taxon>
        <taxon>Kiritimatiellales</taxon>
        <taxon>Pontiellaceae</taxon>
        <taxon>Pontiella</taxon>
    </lineage>
</organism>
<dbReference type="EMBL" id="CAAHFG010000001">
    <property type="protein sequence ID" value="VGO12894.1"/>
    <property type="molecule type" value="Genomic_DNA"/>
</dbReference>
<dbReference type="RefSeq" id="WP_136078520.1">
    <property type="nucleotide sequence ID" value="NZ_CAAHFG010000001.1"/>
</dbReference>
<dbReference type="Pfam" id="PF21742">
    <property type="entry name" value="DUF6868"/>
    <property type="match status" value="1"/>
</dbReference>
<gene>
    <name evidence="3" type="ORF">PDESU_01448</name>
</gene>
<protein>
    <recommendedName>
        <fullName evidence="2">DUF6868 domain-containing protein</fullName>
    </recommendedName>
</protein>
<keyword evidence="1" id="KW-0472">Membrane</keyword>
<dbReference type="AlphaFoldDB" id="A0A6C2TZK3"/>
<evidence type="ECO:0000256" key="1">
    <source>
        <dbReference type="SAM" id="Phobius"/>
    </source>
</evidence>
<reference evidence="3 4" key="1">
    <citation type="submission" date="2019-04" db="EMBL/GenBank/DDBJ databases">
        <authorList>
            <person name="Van Vliet M D."/>
        </authorList>
    </citation>
    <scope>NUCLEOTIDE SEQUENCE [LARGE SCALE GENOMIC DNA]</scope>
    <source>
        <strain evidence="3 4">F1</strain>
    </source>
</reference>
<keyword evidence="1" id="KW-0812">Transmembrane</keyword>
<feature type="transmembrane region" description="Helical" evidence="1">
    <location>
        <begin position="52"/>
        <end position="75"/>
    </location>
</feature>
<keyword evidence="1" id="KW-1133">Transmembrane helix</keyword>
<evidence type="ECO:0000259" key="2">
    <source>
        <dbReference type="Pfam" id="PF21742"/>
    </source>
</evidence>
<feature type="domain" description="DUF6868" evidence="2">
    <location>
        <begin position="1"/>
        <end position="79"/>
    </location>
</feature>
<evidence type="ECO:0000313" key="4">
    <source>
        <dbReference type="Proteomes" id="UP000366872"/>
    </source>
</evidence>
<keyword evidence="4" id="KW-1185">Reference proteome</keyword>
<dbReference type="Proteomes" id="UP000366872">
    <property type="component" value="Unassembled WGS sequence"/>
</dbReference>
<evidence type="ECO:0000313" key="3">
    <source>
        <dbReference type="EMBL" id="VGO12894.1"/>
    </source>
</evidence>
<name>A0A6C2TZK3_PONDE</name>